<accession>A0ABV5T5S3</accession>
<dbReference type="Proteomes" id="UP001589610">
    <property type="component" value="Unassembled WGS sequence"/>
</dbReference>
<evidence type="ECO:0000313" key="1">
    <source>
        <dbReference type="EMBL" id="MFB9674417.1"/>
    </source>
</evidence>
<protein>
    <submittedName>
        <fullName evidence="1">Uncharacterized protein</fullName>
    </submittedName>
</protein>
<reference evidence="1 2" key="1">
    <citation type="submission" date="2024-09" db="EMBL/GenBank/DDBJ databases">
        <authorList>
            <person name="Sun Q."/>
            <person name="Mori K."/>
        </authorList>
    </citation>
    <scope>NUCLEOTIDE SEQUENCE [LARGE SCALE GENOMIC DNA]</scope>
    <source>
        <strain evidence="1 2">JCM 3028</strain>
    </source>
</reference>
<dbReference type="RefSeq" id="WP_386153850.1">
    <property type="nucleotide sequence ID" value="NZ_JBHMBS010000001.1"/>
</dbReference>
<sequence length="441" mass="48315">MHDAEWDYAHTDYTNYTGPAARPGPAGLADSEADWRRLHLDTPNGWLLRRNAMLQTLTSGQPIHLMHITTALDAIRSSGQLHASAGCLVGALYCAPLTQEPGGLRPHNLGAYLLETKHDTRTMVIEITPDGPVPAKGLDYLRLGGIHLRTYLDHRAFLTGAEDAQLRRTAVKRVRAAAGFLDVVLANACGSRTPDGEFIDRLAAAVQDLPFLGYLYFEVLSEYLMLHSTAPQTKAYAEASGEMNNRLYKQLAFSAVASMGRLFDLALFGPDHDQLVHLVGQVESGLAPGAAGYVRRRLPHLFACLALTPSQDAASVTFQGCDFDKLAAAAPGLLGQLVFREMRRLQRYPQLFPLFEQAKALEVYDYWNTHNIPTPFNGTLPKGEIGVNPASPAVADCTVWEAETCERGLLHPVQQLDVIFVPRLTDLRSTALGRAAFPRGH</sequence>
<evidence type="ECO:0000313" key="2">
    <source>
        <dbReference type="Proteomes" id="UP001589610"/>
    </source>
</evidence>
<keyword evidence="2" id="KW-1185">Reference proteome</keyword>
<gene>
    <name evidence="1" type="ORF">ACFFRH_02850</name>
</gene>
<name>A0ABV5T5S3_9ACTN</name>
<comment type="caution">
    <text evidence="1">The sequence shown here is derived from an EMBL/GenBank/DDBJ whole genome shotgun (WGS) entry which is preliminary data.</text>
</comment>
<dbReference type="EMBL" id="JBHMBS010000001">
    <property type="protein sequence ID" value="MFB9674417.1"/>
    <property type="molecule type" value="Genomic_DNA"/>
</dbReference>
<organism evidence="1 2">
    <name type="scientific">Streptosporangium vulgare</name>
    <dbReference type="NCBI Taxonomy" id="46190"/>
    <lineage>
        <taxon>Bacteria</taxon>
        <taxon>Bacillati</taxon>
        <taxon>Actinomycetota</taxon>
        <taxon>Actinomycetes</taxon>
        <taxon>Streptosporangiales</taxon>
        <taxon>Streptosporangiaceae</taxon>
        <taxon>Streptosporangium</taxon>
    </lineage>
</organism>
<proteinExistence type="predicted"/>